<dbReference type="InterPro" id="IPR011989">
    <property type="entry name" value="ARM-like"/>
</dbReference>
<organism evidence="1 2">
    <name type="scientific">Ignelater luminosus</name>
    <name type="common">Cucubano</name>
    <name type="synonym">Pyrophorus luminosus</name>
    <dbReference type="NCBI Taxonomy" id="2038154"/>
    <lineage>
        <taxon>Eukaryota</taxon>
        <taxon>Metazoa</taxon>
        <taxon>Ecdysozoa</taxon>
        <taxon>Arthropoda</taxon>
        <taxon>Hexapoda</taxon>
        <taxon>Insecta</taxon>
        <taxon>Pterygota</taxon>
        <taxon>Neoptera</taxon>
        <taxon>Endopterygota</taxon>
        <taxon>Coleoptera</taxon>
        <taxon>Polyphaga</taxon>
        <taxon>Elateriformia</taxon>
        <taxon>Elateroidea</taxon>
        <taxon>Elateridae</taxon>
        <taxon>Agrypninae</taxon>
        <taxon>Pyrophorini</taxon>
        <taxon>Ignelater</taxon>
    </lineage>
</organism>
<dbReference type="Proteomes" id="UP000801492">
    <property type="component" value="Unassembled WGS sequence"/>
</dbReference>
<comment type="caution">
    <text evidence="1">The sequence shown here is derived from an EMBL/GenBank/DDBJ whole genome shotgun (WGS) entry which is preliminary data.</text>
</comment>
<dbReference type="InterPro" id="IPR042856">
    <property type="entry name" value="RSP14"/>
</dbReference>
<evidence type="ECO:0000313" key="1">
    <source>
        <dbReference type="EMBL" id="KAF2905972.1"/>
    </source>
</evidence>
<dbReference type="PANTHER" id="PTHR15599">
    <property type="entry name" value="RTDR1"/>
    <property type="match status" value="1"/>
</dbReference>
<dbReference type="InterPro" id="IPR016024">
    <property type="entry name" value="ARM-type_fold"/>
</dbReference>
<evidence type="ECO:0000313" key="2">
    <source>
        <dbReference type="Proteomes" id="UP000801492"/>
    </source>
</evidence>
<dbReference type="PANTHER" id="PTHR15599:SF1">
    <property type="entry name" value="RADIAL SPOKE HEAD 14 HOMOLOG"/>
    <property type="match status" value="1"/>
</dbReference>
<evidence type="ECO:0008006" key="3">
    <source>
        <dbReference type="Google" id="ProtNLM"/>
    </source>
</evidence>
<protein>
    <recommendedName>
        <fullName evidence="3">Rhabdoid tumor deletion region protein 1</fullName>
    </recommendedName>
</protein>
<dbReference type="SUPFAM" id="SSF48371">
    <property type="entry name" value="ARM repeat"/>
    <property type="match status" value="1"/>
</dbReference>
<accession>A0A8K0DM30</accession>
<name>A0A8K0DM30_IGNLU</name>
<reference evidence="1" key="1">
    <citation type="submission" date="2019-08" db="EMBL/GenBank/DDBJ databases">
        <title>The genome of the North American firefly Photinus pyralis.</title>
        <authorList>
            <consortium name="Photinus pyralis genome working group"/>
            <person name="Fallon T.R."/>
            <person name="Sander Lower S.E."/>
            <person name="Weng J.-K."/>
        </authorList>
    </citation>
    <scope>NUCLEOTIDE SEQUENCE</scope>
    <source>
        <strain evidence="1">TRF0915ILg1</strain>
        <tissue evidence="1">Whole body</tissue>
    </source>
</reference>
<sequence>MYSPHKHSYLQSRSQGINPRIINRSVNLARNQPTIESSDFEPPWNRLTSEQPCIPIDNIDVTKRPVAFGRWALPKLRRELHDPDTDVVLQAITSISDLVHDPEKGYEAITLRIPDRMADLLAHNNPTIRERACMALTTIAGLSDGRDAIVKNHVSLTNIARLVEDAIDAVRIKAAALLEMISRNWMASDYLIEAGFIPLLLDNVYKEKEEIVGLHLETLCSLMYGEGKTDALQLGAFEIFLRLIEKGSNAIRSRAAYCLMMVTSTYNGKEMAYDASILPRLNVLLHEEDKEIYSSAAAAIMFCTTKSRAKLRAREIPHLPDRLVALTNHWHYPPAQLFSIKALTNICEHPEIRKEVGEKYLQRLENIVVGNNEDLKKHKEILLSVINWVPWSNT</sequence>
<gene>
    <name evidence="1" type="ORF">ILUMI_00203</name>
</gene>
<dbReference type="Gene3D" id="1.25.10.10">
    <property type="entry name" value="Leucine-rich Repeat Variant"/>
    <property type="match status" value="1"/>
</dbReference>
<dbReference type="AlphaFoldDB" id="A0A8K0DM30"/>
<dbReference type="OrthoDB" id="409644at2759"/>
<dbReference type="EMBL" id="VTPC01000391">
    <property type="protein sequence ID" value="KAF2905972.1"/>
    <property type="molecule type" value="Genomic_DNA"/>
</dbReference>
<proteinExistence type="predicted"/>
<keyword evidence="2" id="KW-1185">Reference proteome</keyword>